<keyword evidence="3" id="KW-1185">Reference proteome</keyword>
<proteinExistence type="predicted"/>
<dbReference type="EMBL" id="CP010552">
    <property type="protein sequence ID" value="ALE52056.1"/>
    <property type="molecule type" value="Genomic_DNA"/>
</dbReference>
<name>A0A0M4NVQ0_9GAMM</name>
<reference evidence="2 3" key="1">
    <citation type="journal article" date="2015" name="Genome Announc.">
        <title>Genome Sequence of 'Candidatus Thioglobus autotrophica' Strain EF1, a Chemoautotroph from the SUP05 Clade of Marine Gammaproteobacteria.</title>
        <authorList>
            <person name="Shah V."/>
            <person name="Morris R.M."/>
        </authorList>
    </citation>
    <scope>NUCLEOTIDE SEQUENCE [LARGE SCALE GENOMIC DNA]</scope>
    <source>
        <strain evidence="2 3">EF1</strain>
    </source>
</reference>
<dbReference type="KEGG" id="tho:SP60_01660"/>
<feature type="region of interest" description="Disordered" evidence="1">
    <location>
        <begin position="90"/>
        <end position="112"/>
    </location>
</feature>
<feature type="compositionally biased region" description="Basic and acidic residues" evidence="1">
    <location>
        <begin position="94"/>
        <end position="103"/>
    </location>
</feature>
<dbReference type="Pfam" id="PF19669">
    <property type="entry name" value="DUF6172"/>
    <property type="match status" value="1"/>
</dbReference>
<dbReference type="AlphaFoldDB" id="A0A0M4NVQ0"/>
<accession>A0A0M4NVQ0</accession>
<dbReference type="RefSeq" id="WP_053950988.1">
    <property type="nucleotide sequence ID" value="NZ_CP010552.1"/>
</dbReference>
<dbReference type="STRING" id="1705394.SP60_01660"/>
<gene>
    <name evidence="2" type="ORF">SP60_01660</name>
</gene>
<dbReference type="OrthoDB" id="9794656at2"/>
<dbReference type="Proteomes" id="UP000058020">
    <property type="component" value="Chromosome"/>
</dbReference>
<dbReference type="PATRIC" id="fig|1705394.5.peg.333"/>
<evidence type="ECO:0000313" key="3">
    <source>
        <dbReference type="Proteomes" id="UP000058020"/>
    </source>
</evidence>
<protein>
    <submittedName>
        <fullName evidence="2">Uncharacterized protein</fullName>
    </submittedName>
</protein>
<evidence type="ECO:0000313" key="2">
    <source>
        <dbReference type="EMBL" id="ALE52056.1"/>
    </source>
</evidence>
<sequence>MKKTFSFEHPKKKRARVADAIKHELKKYIKRERNKKLPEDVDFWDFDCRFGATEASSDVIHVSEINKVISEADVEGLDEFFLEVLSKPAKRTKKPVEEKLEKSEEQEENFLD</sequence>
<dbReference type="InterPro" id="IPR046170">
    <property type="entry name" value="DUF6172"/>
</dbReference>
<evidence type="ECO:0000256" key="1">
    <source>
        <dbReference type="SAM" id="MobiDB-lite"/>
    </source>
</evidence>
<organism evidence="2 3">
    <name type="scientific">Candidatus Thioglobus autotrophicus</name>
    <dbReference type="NCBI Taxonomy" id="1705394"/>
    <lineage>
        <taxon>Bacteria</taxon>
        <taxon>Pseudomonadati</taxon>
        <taxon>Pseudomonadota</taxon>
        <taxon>Gammaproteobacteria</taxon>
        <taxon>Candidatus Pseudothioglobaceae</taxon>
        <taxon>Candidatus Thioglobus</taxon>
    </lineage>
</organism>